<sequence>MLNEAGTSRQYLVYARDRKWCGATGGCTLFILTNSGNDWRILSRMMLVQLPVHLLPHLSQGWHDLVISYSGRLPDGHPALVSSRMQFNGVKYPSNPSVPPSEPMTHLEGLSILVPGSPIQTSTSH</sequence>
<proteinExistence type="predicted"/>
<evidence type="ECO:0000313" key="3">
    <source>
        <dbReference type="Proteomes" id="UP001156708"/>
    </source>
</evidence>
<accession>A0AA37SIK6</accession>
<dbReference type="EMBL" id="BSNZ01000013">
    <property type="protein sequence ID" value="GLQ85291.1"/>
    <property type="molecule type" value="Genomic_DNA"/>
</dbReference>
<protein>
    <submittedName>
        <fullName evidence="1">Uncharacterized protein</fullName>
    </submittedName>
</protein>
<name>A0AA37SIK6_9PROT</name>
<reference evidence="1" key="1">
    <citation type="journal article" date="2014" name="Int. J. Syst. Evol. Microbiol.">
        <title>Complete genome sequence of Corynebacterium casei LMG S-19264T (=DSM 44701T), isolated from a smear-ripened cheese.</title>
        <authorList>
            <consortium name="US DOE Joint Genome Institute (JGI-PGF)"/>
            <person name="Walter F."/>
            <person name="Albersmeier A."/>
            <person name="Kalinowski J."/>
            <person name="Ruckert C."/>
        </authorList>
    </citation>
    <scope>NUCLEOTIDE SEQUENCE</scope>
    <source>
        <strain evidence="1">NBRC 12467</strain>
    </source>
</reference>
<reference evidence="3" key="2">
    <citation type="journal article" date="2019" name="Int. J. Syst. Evol. Microbiol.">
        <title>The Global Catalogue of Microorganisms (GCM) 10K type strain sequencing project: providing services to taxonomists for standard genome sequencing and annotation.</title>
        <authorList>
            <consortium name="The Broad Institute Genomics Platform"/>
            <consortium name="The Broad Institute Genome Sequencing Center for Infectious Disease"/>
            <person name="Wu L."/>
            <person name="Ma J."/>
        </authorList>
    </citation>
    <scope>NUCLEOTIDE SEQUENCE [LARGE SCALE GENOMIC DNA]</scope>
    <source>
        <strain evidence="3">NBRC 12467</strain>
    </source>
</reference>
<dbReference type="RefSeq" id="WP_141351111.1">
    <property type="nucleotide sequence ID" value="NZ_BARA01000113.1"/>
</dbReference>
<comment type="caution">
    <text evidence="1">The sequence shown here is derived from an EMBL/GenBank/DDBJ whole genome shotgun (WGS) entry which is preliminary data.</text>
</comment>
<dbReference type="EMBL" id="BSNZ01000008">
    <property type="protein sequence ID" value="GLQ84555.1"/>
    <property type="molecule type" value="Genomic_DNA"/>
</dbReference>
<reference evidence="1" key="3">
    <citation type="submission" date="2023-01" db="EMBL/GenBank/DDBJ databases">
        <title>Draft genome sequence of Gluconobacter sphaericus strain NBRC 12467.</title>
        <authorList>
            <person name="Sun Q."/>
            <person name="Mori K."/>
        </authorList>
    </citation>
    <scope>NUCLEOTIDE SEQUENCE</scope>
    <source>
        <strain evidence="1">NBRC 12467</strain>
    </source>
</reference>
<keyword evidence="3" id="KW-1185">Reference proteome</keyword>
<gene>
    <name evidence="1" type="ORF">GCM10007872_14630</name>
    <name evidence="2" type="ORF">GCM10007872_21990</name>
</gene>
<organism evidence="1 3">
    <name type="scientific">Gluconobacter sphaericus NBRC 12467</name>
    <dbReference type="NCBI Taxonomy" id="1307951"/>
    <lineage>
        <taxon>Bacteria</taxon>
        <taxon>Pseudomonadati</taxon>
        <taxon>Pseudomonadota</taxon>
        <taxon>Alphaproteobacteria</taxon>
        <taxon>Acetobacterales</taxon>
        <taxon>Acetobacteraceae</taxon>
        <taxon>Gluconobacter</taxon>
    </lineage>
</organism>
<dbReference type="AlphaFoldDB" id="A0AA37SIK6"/>
<evidence type="ECO:0000313" key="1">
    <source>
        <dbReference type="EMBL" id="GLQ84555.1"/>
    </source>
</evidence>
<evidence type="ECO:0000313" key="2">
    <source>
        <dbReference type="EMBL" id="GLQ85291.1"/>
    </source>
</evidence>
<dbReference type="Proteomes" id="UP001156708">
    <property type="component" value="Unassembled WGS sequence"/>
</dbReference>